<evidence type="ECO:0000313" key="3">
    <source>
        <dbReference type="EMBL" id="ATG46279.1"/>
    </source>
</evidence>
<gene>
    <name evidence="3" type="ORF">CEW89_01040</name>
</gene>
<name>A0A291G7G9_9RHOB</name>
<proteinExistence type="predicted"/>
<keyword evidence="4" id="KW-1185">Reference proteome</keyword>
<keyword evidence="1" id="KW-0732">Signal</keyword>
<evidence type="ECO:0000259" key="2">
    <source>
        <dbReference type="Pfam" id="PF05239"/>
    </source>
</evidence>
<dbReference type="AlphaFoldDB" id="A0A291G7G9"/>
<dbReference type="KEGG" id="ceh:CEW89_01040"/>
<protein>
    <recommendedName>
        <fullName evidence="2">PRC-barrel domain-containing protein</fullName>
    </recommendedName>
</protein>
<feature type="chain" id="PRO_5013081277" description="PRC-barrel domain-containing protein" evidence="1">
    <location>
        <begin position="25"/>
        <end position="197"/>
    </location>
</feature>
<dbReference type="SUPFAM" id="SSF50346">
    <property type="entry name" value="PRC-barrel domain"/>
    <property type="match status" value="1"/>
</dbReference>
<dbReference type="PANTHER" id="PTHR36505:SF1">
    <property type="entry name" value="BLR1072 PROTEIN"/>
    <property type="match status" value="1"/>
</dbReference>
<sequence>MKTLTQKLMTTATAITLLATPALAEMTSQTEAEVTSDDVTIEQNAEAGATADTGIWQETKDGAADLADATGEAASEAWDATKSGAEKLADALATFGNETVTEITGTKVVTESGTDIGEIDAIVTAEGGIMAVVGMGGFLGIGEHDVLIPVDEFAMVDDSTVMIEGATEAELEAMPDVDVSAYTEVEGDMTLEQAMNS</sequence>
<evidence type="ECO:0000313" key="4">
    <source>
        <dbReference type="Proteomes" id="UP000217935"/>
    </source>
</evidence>
<dbReference type="EMBL" id="CP022196">
    <property type="protein sequence ID" value="ATG46279.1"/>
    <property type="molecule type" value="Genomic_DNA"/>
</dbReference>
<feature type="domain" description="PRC-barrel" evidence="2">
    <location>
        <begin position="99"/>
        <end position="166"/>
    </location>
</feature>
<accession>A0A291G7G9</accession>
<dbReference type="Proteomes" id="UP000217935">
    <property type="component" value="Chromosome"/>
</dbReference>
<organism evidence="3 4">
    <name type="scientific">Celeribacter ethanolicus</name>
    <dbReference type="NCBI Taxonomy" id="1758178"/>
    <lineage>
        <taxon>Bacteria</taxon>
        <taxon>Pseudomonadati</taxon>
        <taxon>Pseudomonadota</taxon>
        <taxon>Alphaproteobacteria</taxon>
        <taxon>Rhodobacterales</taxon>
        <taxon>Roseobacteraceae</taxon>
        <taxon>Celeribacter</taxon>
    </lineage>
</organism>
<dbReference type="Gene3D" id="2.30.30.240">
    <property type="entry name" value="PRC-barrel domain"/>
    <property type="match status" value="1"/>
</dbReference>
<evidence type="ECO:0000256" key="1">
    <source>
        <dbReference type="SAM" id="SignalP"/>
    </source>
</evidence>
<dbReference type="Gene3D" id="1.10.287.700">
    <property type="entry name" value="Helix hairpin bin"/>
    <property type="match status" value="1"/>
</dbReference>
<feature type="signal peptide" evidence="1">
    <location>
        <begin position="1"/>
        <end position="24"/>
    </location>
</feature>
<dbReference type="STRING" id="1758178.GCA_001550095_03425"/>
<dbReference type="OrthoDB" id="7876889at2"/>
<dbReference type="InterPro" id="IPR011033">
    <property type="entry name" value="PRC_barrel-like_sf"/>
</dbReference>
<dbReference type="PANTHER" id="PTHR36505">
    <property type="entry name" value="BLR1072 PROTEIN"/>
    <property type="match status" value="1"/>
</dbReference>
<reference evidence="3 4" key="1">
    <citation type="submission" date="2017-06" db="EMBL/GenBank/DDBJ databases">
        <title>Celeribacter sp. TSPH2 complete genome sequence.</title>
        <authorList>
            <person name="Woo J.-H."/>
            <person name="Kim H.-S."/>
        </authorList>
    </citation>
    <scope>NUCLEOTIDE SEQUENCE [LARGE SCALE GENOMIC DNA]</scope>
    <source>
        <strain evidence="3 4">TSPH2</strain>
    </source>
</reference>
<dbReference type="RefSeq" id="WP_096804579.1">
    <property type="nucleotide sequence ID" value="NZ_CP022196.1"/>
</dbReference>
<dbReference type="Pfam" id="PF05239">
    <property type="entry name" value="PRC"/>
    <property type="match status" value="1"/>
</dbReference>
<dbReference type="InterPro" id="IPR027275">
    <property type="entry name" value="PRC-brl_dom"/>
</dbReference>